<dbReference type="EMBL" id="GBRH01243599">
    <property type="protein sequence ID" value="JAD54296.1"/>
    <property type="molecule type" value="Transcribed_RNA"/>
</dbReference>
<reference evidence="8" key="1">
    <citation type="submission" date="2014-09" db="EMBL/GenBank/DDBJ databases">
        <authorList>
            <person name="Magalhaes I.L.F."/>
            <person name="Oliveira U."/>
            <person name="Santos F.R."/>
            <person name="Vidigal T.H.D.A."/>
            <person name="Brescovit A.D."/>
            <person name="Santos A.J."/>
        </authorList>
    </citation>
    <scope>NUCLEOTIDE SEQUENCE</scope>
    <source>
        <tissue evidence="8">Shoot tissue taken approximately 20 cm above the soil surface</tissue>
    </source>
</reference>
<dbReference type="Pfam" id="PF09334">
    <property type="entry name" value="tRNA-synt_1g"/>
    <property type="match status" value="1"/>
</dbReference>
<dbReference type="Gene3D" id="3.40.50.620">
    <property type="entry name" value="HUPs"/>
    <property type="match status" value="1"/>
</dbReference>
<evidence type="ECO:0000256" key="4">
    <source>
        <dbReference type="ARBA" id="ARBA00022917"/>
    </source>
</evidence>
<evidence type="ECO:0000259" key="7">
    <source>
        <dbReference type="Pfam" id="PF09334"/>
    </source>
</evidence>
<dbReference type="InterPro" id="IPR015413">
    <property type="entry name" value="Methionyl/Leucyl_tRNA_Synth"/>
</dbReference>
<keyword evidence="1" id="KW-0436">Ligase</keyword>
<evidence type="ECO:0000256" key="3">
    <source>
        <dbReference type="ARBA" id="ARBA00022840"/>
    </source>
</evidence>
<keyword evidence="4" id="KW-0648">Protein biosynthesis</keyword>
<evidence type="ECO:0000313" key="8">
    <source>
        <dbReference type="EMBL" id="JAD54296.1"/>
    </source>
</evidence>
<organism evidence="8">
    <name type="scientific">Arundo donax</name>
    <name type="common">Giant reed</name>
    <name type="synonym">Donax arundinaceus</name>
    <dbReference type="NCBI Taxonomy" id="35708"/>
    <lineage>
        <taxon>Eukaryota</taxon>
        <taxon>Viridiplantae</taxon>
        <taxon>Streptophyta</taxon>
        <taxon>Embryophyta</taxon>
        <taxon>Tracheophyta</taxon>
        <taxon>Spermatophyta</taxon>
        <taxon>Magnoliopsida</taxon>
        <taxon>Liliopsida</taxon>
        <taxon>Poales</taxon>
        <taxon>Poaceae</taxon>
        <taxon>PACMAD clade</taxon>
        <taxon>Arundinoideae</taxon>
        <taxon>Arundineae</taxon>
        <taxon>Arundo</taxon>
    </lineage>
</organism>
<evidence type="ECO:0000256" key="2">
    <source>
        <dbReference type="ARBA" id="ARBA00022741"/>
    </source>
</evidence>
<evidence type="ECO:0000256" key="6">
    <source>
        <dbReference type="SAM" id="Phobius"/>
    </source>
</evidence>
<keyword evidence="6" id="KW-0472">Membrane</keyword>
<feature type="domain" description="Methionyl/Leucyl tRNA synthetase" evidence="7">
    <location>
        <begin position="2"/>
        <end position="59"/>
    </location>
</feature>
<dbReference type="GO" id="GO:0006418">
    <property type="term" value="P:tRNA aminoacylation for protein translation"/>
    <property type="evidence" value="ECO:0007669"/>
    <property type="project" value="InterPro"/>
</dbReference>
<keyword evidence="6" id="KW-0812">Transmembrane</keyword>
<evidence type="ECO:0000256" key="5">
    <source>
        <dbReference type="ARBA" id="ARBA00023146"/>
    </source>
</evidence>
<feature type="transmembrane region" description="Helical" evidence="6">
    <location>
        <begin position="57"/>
        <end position="76"/>
    </location>
</feature>
<protein>
    <submittedName>
        <fullName evidence="8">OVA1</fullName>
    </submittedName>
</protein>
<keyword evidence="3" id="KW-0067">ATP-binding</keyword>
<sequence>MQRLLERKVIFITGADEHGEKMAAFVAATGRTQRSIVIRLKSHISCFGMMHVYNTNYVHFTMFTVCIKFVLQFYFLPAYGHRI</sequence>
<keyword evidence="5" id="KW-0030">Aminoacyl-tRNA synthetase</keyword>
<evidence type="ECO:0000256" key="1">
    <source>
        <dbReference type="ARBA" id="ARBA00022598"/>
    </source>
</evidence>
<dbReference type="GO" id="GO:0004812">
    <property type="term" value="F:aminoacyl-tRNA ligase activity"/>
    <property type="evidence" value="ECO:0007669"/>
    <property type="project" value="UniProtKB-KW"/>
</dbReference>
<name>A0A0A9AT42_ARUDO</name>
<keyword evidence="6" id="KW-1133">Transmembrane helix</keyword>
<keyword evidence="2" id="KW-0547">Nucleotide-binding</keyword>
<dbReference type="InterPro" id="IPR014729">
    <property type="entry name" value="Rossmann-like_a/b/a_fold"/>
</dbReference>
<dbReference type="GO" id="GO:0005524">
    <property type="term" value="F:ATP binding"/>
    <property type="evidence" value="ECO:0007669"/>
    <property type="project" value="UniProtKB-KW"/>
</dbReference>
<accession>A0A0A9AT42</accession>
<reference evidence="8" key="2">
    <citation type="journal article" date="2015" name="Data Brief">
        <title>Shoot transcriptome of the giant reed, Arundo donax.</title>
        <authorList>
            <person name="Barrero R.A."/>
            <person name="Guerrero F.D."/>
            <person name="Moolhuijzen P."/>
            <person name="Goolsby J.A."/>
            <person name="Tidwell J."/>
            <person name="Bellgard S.E."/>
            <person name="Bellgard M.I."/>
        </authorList>
    </citation>
    <scope>NUCLEOTIDE SEQUENCE</scope>
    <source>
        <tissue evidence="8">Shoot tissue taken approximately 20 cm above the soil surface</tissue>
    </source>
</reference>
<proteinExistence type="predicted"/>
<dbReference type="AlphaFoldDB" id="A0A0A9AT42"/>